<feature type="transmembrane region" description="Helical" evidence="1">
    <location>
        <begin position="53"/>
        <end position="74"/>
    </location>
</feature>
<organism evidence="2 3">
    <name type="scientific">Streptomyces xantholiticus</name>
    <dbReference type="NCBI Taxonomy" id="68285"/>
    <lineage>
        <taxon>Bacteria</taxon>
        <taxon>Bacillati</taxon>
        <taxon>Actinomycetota</taxon>
        <taxon>Actinomycetes</taxon>
        <taxon>Kitasatosporales</taxon>
        <taxon>Streptomycetaceae</taxon>
        <taxon>Streptomyces</taxon>
    </lineage>
</organism>
<feature type="transmembrane region" description="Helical" evidence="1">
    <location>
        <begin position="142"/>
        <end position="160"/>
    </location>
</feature>
<evidence type="ECO:0000313" key="2">
    <source>
        <dbReference type="EMBL" id="MER6613472.1"/>
    </source>
</evidence>
<proteinExistence type="predicted"/>
<evidence type="ECO:0000256" key="1">
    <source>
        <dbReference type="SAM" id="Phobius"/>
    </source>
</evidence>
<gene>
    <name evidence="2" type="ORF">ABT276_08845</name>
</gene>
<comment type="caution">
    <text evidence="2">The sequence shown here is derived from an EMBL/GenBank/DDBJ whole genome shotgun (WGS) entry which is preliminary data.</text>
</comment>
<keyword evidence="1" id="KW-1133">Transmembrane helix</keyword>
<feature type="transmembrane region" description="Helical" evidence="1">
    <location>
        <begin position="86"/>
        <end position="104"/>
    </location>
</feature>
<keyword evidence="1" id="KW-0472">Membrane</keyword>
<dbReference type="InterPro" id="IPR013901">
    <property type="entry name" value="Anthrone_oxy"/>
</dbReference>
<dbReference type="Pfam" id="PF08592">
    <property type="entry name" value="Anthrone_oxy"/>
    <property type="match status" value="1"/>
</dbReference>
<protein>
    <submittedName>
        <fullName evidence="2">Anthrone oxygenase family protein</fullName>
    </submittedName>
</protein>
<name>A0ABV1URN3_9ACTN</name>
<reference evidence="2 3" key="1">
    <citation type="submission" date="2024-06" db="EMBL/GenBank/DDBJ databases">
        <title>The Natural Products Discovery Center: Release of the First 8490 Sequenced Strains for Exploring Actinobacteria Biosynthetic Diversity.</title>
        <authorList>
            <person name="Kalkreuter E."/>
            <person name="Kautsar S.A."/>
            <person name="Yang D."/>
            <person name="Bader C.D."/>
            <person name="Teijaro C.N."/>
            <person name="Fluegel L."/>
            <person name="Davis C.M."/>
            <person name="Simpson J.R."/>
            <person name="Lauterbach L."/>
            <person name="Steele A.D."/>
            <person name="Gui C."/>
            <person name="Meng S."/>
            <person name="Li G."/>
            <person name="Viehrig K."/>
            <person name="Ye F."/>
            <person name="Su P."/>
            <person name="Kiefer A.F."/>
            <person name="Nichols A."/>
            <person name="Cepeda A.J."/>
            <person name="Yan W."/>
            <person name="Fan B."/>
            <person name="Jiang Y."/>
            <person name="Adhikari A."/>
            <person name="Zheng C.-J."/>
            <person name="Schuster L."/>
            <person name="Cowan T.M."/>
            <person name="Smanski M.J."/>
            <person name="Chevrette M.G."/>
            <person name="De Carvalho L.P.S."/>
            <person name="Shen B."/>
        </authorList>
    </citation>
    <scope>NUCLEOTIDE SEQUENCE [LARGE SCALE GENOMIC DNA]</scope>
    <source>
        <strain evidence="2 3">NPDC000837</strain>
    </source>
</reference>
<dbReference type="RefSeq" id="WP_351975562.1">
    <property type="nucleotide sequence ID" value="NZ_JBEPBX010000005.1"/>
</dbReference>
<evidence type="ECO:0000313" key="3">
    <source>
        <dbReference type="Proteomes" id="UP001445472"/>
    </source>
</evidence>
<keyword evidence="1" id="KW-0812">Transmembrane</keyword>
<sequence>MRTLSTAALVASTVATGLMAGLFAAFAYAVMPGLARAGDQTFVQAMQHINRAIINGWFLVPFLLPLPLLVLAAVRPGGGPGGAARWWIVAALVLYVVAFLVTGTQNVPLNDALDKVSLAGDPAQLKAARAAFEDKWVTWNTVRAVLHTAAFGCLAWALYVQGAQGLSAGR</sequence>
<accession>A0ABV1URN3</accession>
<dbReference type="Proteomes" id="UP001445472">
    <property type="component" value="Unassembled WGS sequence"/>
</dbReference>
<keyword evidence="3" id="KW-1185">Reference proteome</keyword>
<dbReference type="EMBL" id="JBEPBX010000005">
    <property type="protein sequence ID" value="MER6613472.1"/>
    <property type="molecule type" value="Genomic_DNA"/>
</dbReference>